<name>A0ABR8BSU3_APHFL</name>
<accession>A0ABR8BSU3</accession>
<evidence type="ECO:0000313" key="2">
    <source>
        <dbReference type="EMBL" id="MBD2277203.1"/>
    </source>
</evidence>
<dbReference type="InterPro" id="IPR014555">
    <property type="entry name" value="RecF-like"/>
</dbReference>
<sequence>MFISHIILKNWRNFLSVDVELGDRVFIVGPNACGKSNFLDVFRFLRDIAKPGGGLQTAVKDRGGVSKIRCLSARQNPKIEIEVHLSEYSGNEPKKHKLIWKYAIGITQQTRGYRQPILDYERVWKGNEIIVNRPDIDDKKDELRRTQTHLEQISANANFREIAKFFESVLYLHLVPQLLRYPEAFSGQGISEDAFGRSFLERITKTPEKTRKSRLTKIENALRSAVPQLKHLTDIKDEMGVPHLEAVYEHWRPQSGKQREDQFSDGTLRLIGLLWSLLESDSLLLLEEPELSLNAAIVKKLPSLMYRIQRQKKRQIILTTHSADLLEDEGIGGEEILLLIPSPEGTKVITASSIDNVRDLLEGGLSIAEAVLPLTKPSEINQLEIHL</sequence>
<keyword evidence="3" id="KW-1185">Reference proteome</keyword>
<feature type="domain" description="ATPase AAA-type core" evidence="1">
    <location>
        <begin position="26"/>
        <end position="326"/>
    </location>
</feature>
<dbReference type="InterPro" id="IPR027417">
    <property type="entry name" value="P-loop_NTPase"/>
</dbReference>
<dbReference type="SUPFAM" id="SSF52540">
    <property type="entry name" value="P-loop containing nucleoside triphosphate hydrolases"/>
    <property type="match status" value="1"/>
</dbReference>
<dbReference type="RefSeq" id="WP_190382145.1">
    <property type="nucleotide sequence ID" value="NZ_JACJQT010000004.1"/>
</dbReference>
<evidence type="ECO:0000259" key="1">
    <source>
        <dbReference type="Pfam" id="PF13304"/>
    </source>
</evidence>
<evidence type="ECO:0000313" key="3">
    <source>
        <dbReference type="Proteomes" id="UP000606721"/>
    </source>
</evidence>
<dbReference type="Proteomes" id="UP000606721">
    <property type="component" value="Unassembled WGS sequence"/>
</dbReference>
<dbReference type="EMBL" id="JACJQT010000004">
    <property type="protein sequence ID" value="MBD2277203.1"/>
    <property type="molecule type" value="Genomic_DNA"/>
</dbReference>
<dbReference type="InterPro" id="IPR003959">
    <property type="entry name" value="ATPase_AAA_core"/>
</dbReference>
<gene>
    <name evidence="2" type="ORF">H6F99_02365</name>
</gene>
<reference evidence="2 3" key="1">
    <citation type="journal article" date="2020" name="ISME J.">
        <title>Comparative genomics reveals insights into cyanobacterial evolution and habitat adaptation.</title>
        <authorList>
            <person name="Chen M.Y."/>
            <person name="Teng W.K."/>
            <person name="Zhao L."/>
            <person name="Hu C.X."/>
            <person name="Zhou Y.K."/>
            <person name="Han B.P."/>
            <person name="Song L.R."/>
            <person name="Shu W.S."/>
        </authorList>
    </citation>
    <scope>NUCLEOTIDE SEQUENCE [LARGE SCALE GENOMIC DNA]</scope>
    <source>
        <strain evidence="2 3">FACHB-1040</strain>
    </source>
</reference>
<protein>
    <submittedName>
        <fullName evidence="2">AAA family ATPase</fullName>
    </submittedName>
</protein>
<dbReference type="Gene3D" id="3.40.50.300">
    <property type="entry name" value="P-loop containing nucleotide triphosphate hydrolases"/>
    <property type="match status" value="1"/>
</dbReference>
<dbReference type="PANTHER" id="PTHR32182">
    <property type="entry name" value="DNA REPLICATION AND REPAIR PROTEIN RECF"/>
    <property type="match status" value="1"/>
</dbReference>
<comment type="caution">
    <text evidence="2">The sequence shown here is derived from an EMBL/GenBank/DDBJ whole genome shotgun (WGS) entry which is preliminary data.</text>
</comment>
<organism evidence="2 3">
    <name type="scientific">Aphanizomenon flos-aquae FACHB-1040</name>
    <dbReference type="NCBI Taxonomy" id="2692887"/>
    <lineage>
        <taxon>Bacteria</taxon>
        <taxon>Bacillati</taxon>
        <taxon>Cyanobacteriota</taxon>
        <taxon>Cyanophyceae</taxon>
        <taxon>Nostocales</taxon>
        <taxon>Aphanizomenonaceae</taxon>
        <taxon>Aphanizomenon</taxon>
    </lineage>
</organism>
<proteinExistence type="predicted"/>
<dbReference type="Pfam" id="PF13304">
    <property type="entry name" value="AAA_21"/>
    <property type="match status" value="1"/>
</dbReference>
<dbReference type="PANTHER" id="PTHR32182:SF22">
    <property type="entry name" value="ATP-DEPENDENT ENDONUCLEASE, OLD FAMILY-RELATED"/>
    <property type="match status" value="1"/>
</dbReference>
<dbReference type="PIRSF" id="PIRSF029347">
    <property type="entry name" value="RecF"/>
    <property type="match status" value="1"/>
</dbReference>